<dbReference type="PROSITE" id="PS51767">
    <property type="entry name" value="PEPTIDASE_A1"/>
    <property type="match status" value="1"/>
</dbReference>
<evidence type="ECO:0000313" key="4">
    <source>
        <dbReference type="EMBL" id="KAK6757287.1"/>
    </source>
</evidence>
<name>A0ABR1E3L3_NECAM</name>
<gene>
    <name evidence="4" type="primary">Necator_chrV.g20028</name>
    <name evidence="4" type="ORF">RB195_015236</name>
</gene>
<evidence type="ECO:0000313" key="5">
    <source>
        <dbReference type="Proteomes" id="UP001303046"/>
    </source>
</evidence>
<reference evidence="4 5" key="1">
    <citation type="submission" date="2023-08" db="EMBL/GenBank/DDBJ databases">
        <title>A Necator americanus chromosomal reference genome.</title>
        <authorList>
            <person name="Ilik V."/>
            <person name="Petrzelkova K.J."/>
            <person name="Pardy F."/>
            <person name="Fuh T."/>
            <person name="Niatou-Singa F.S."/>
            <person name="Gouil Q."/>
            <person name="Baker L."/>
            <person name="Ritchie M.E."/>
            <person name="Jex A.R."/>
            <person name="Gazzola D."/>
            <person name="Li H."/>
            <person name="Toshio Fujiwara R."/>
            <person name="Zhan B."/>
            <person name="Aroian R.V."/>
            <person name="Pafco B."/>
            <person name="Schwarz E.M."/>
        </authorList>
    </citation>
    <scope>NUCLEOTIDE SEQUENCE [LARGE SCALE GENOMIC DNA]</scope>
    <source>
        <strain evidence="4 5">Aroian</strain>
        <tissue evidence="4">Whole animal</tissue>
    </source>
</reference>
<dbReference type="InterPro" id="IPR034164">
    <property type="entry name" value="Pepsin-like_dom"/>
</dbReference>
<evidence type="ECO:0000259" key="3">
    <source>
        <dbReference type="PROSITE" id="PS51767"/>
    </source>
</evidence>
<keyword evidence="5" id="KW-1185">Reference proteome</keyword>
<dbReference type="Proteomes" id="UP001303046">
    <property type="component" value="Unassembled WGS sequence"/>
</dbReference>
<dbReference type="EMBL" id="JAVFWL010000005">
    <property type="protein sequence ID" value="KAK6757287.1"/>
    <property type="molecule type" value="Genomic_DNA"/>
</dbReference>
<feature type="chain" id="PRO_5046380737" description="Peptidase A1 domain-containing protein" evidence="2">
    <location>
        <begin position="18"/>
        <end position="425"/>
    </location>
</feature>
<dbReference type="PRINTS" id="PR00792">
    <property type="entry name" value="PEPSIN"/>
</dbReference>
<dbReference type="InterPro" id="IPR001461">
    <property type="entry name" value="Aspartic_peptidase_A1"/>
</dbReference>
<dbReference type="Pfam" id="PF00026">
    <property type="entry name" value="Asp"/>
    <property type="match status" value="1"/>
</dbReference>
<dbReference type="InterPro" id="IPR033121">
    <property type="entry name" value="PEPTIDASE_A1"/>
</dbReference>
<comment type="caution">
    <text evidence="4">The sequence shown here is derived from an EMBL/GenBank/DDBJ whole genome shotgun (WGS) entry which is preliminary data.</text>
</comment>
<dbReference type="InterPro" id="IPR021109">
    <property type="entry name" value="Peptidase_aspartic_dom_sf"/>
</dbReference>
<keyword evidence="2" id="KW-0732">Signal</keyword>
<sequence length="425" mass="46856">MKFLLLVLLTLSGLTVAKVFQVPLVKVESNMVQMIRKGTWPAYLRKMNARRLDLNLDGKGTYHTDAYDIHDMEYMANITIGNPEQSFLVVPDTGSADFWVIDHLCSAGSPPVCLQSKCDPGKVCTAFCPDKSCCKRKRVGPGEACKGKHFFDERKSTTYSEIPGRWSIFYGTGDATGFYGNDTVRIGGSGDDRLTIPGCKIGQAEVIAPFFATHKTEGVLGLAFSKLSSNPVAPVFERAFTLGLVDPVFTVYFKSMGYQSNGDVGGVFTFGGLDTEHCGDVIAYEKLTQTSFWQFKLRGVKAGQFSSQVGWEVFSDTGASLIAAPVEVANRITKELNATYNPDTELYYVNCYSKPSITLTIGENDYTIEAENLVIKINEDRCLLALFDFAPFIGPTWVLSDPFIRQYCNIHDMGQKAIGFAKAKK</sequence>
<dbReference type="PANTHER" id="PTHR47966:SF44">
    <property type="entry name" value="PEPTIDASE A1 DOMAIN-CONTAINING PROTEIN"/>
    <property type="match status" value="1"/>
</dbReference>
<accession>A0ABR1E3L3</accession>
<dbReference type="SUPFAM" id="SSF50630">
    <property type="entry name" value="Acid proteases"/>
    <property type="match status" value="1"/>
</dbReference>
<dbReference type="PANTHER" id="PTHR47966">
    <property type="entry name" value="BETA-SITE APP-CLEAVING ENZYME, ISOFORM A-RELATED"/>
    <property type="match status" value="1"/>
</dbReference>
<organism evidence="4 5">
    <name type="scientific">Necator americanus</name>
    <name type="common">Human hookworm</name>
    <dbReference type="NCBI Taxonomy" id="51031"/>
    <lineage>
        <taxon>Eukaryota</taxon>
        <taxon>Metazoa</taxon>
        <taxon>Ecdysozoa</taxon>
        <taxon>Nematoda</taxon>
        <taxon>Chromadorea</taxon>
        <taxon>Rhabditida</taxon>
        <taxon>Rhabditina</taxon>
        <taxon>Rhabditomorpha</taxon>
        <taxon>Strongyloidea</taxon>
        <taxon>Ancylostomatidae</taxon>
        <taxon>Bunostominae</taxon>
        <taxon>Necator</taxon>
    </lineage>
</organism>
<evidence type="ECO:0000256" key="1">
    <source>
        <dbReference type="ARBA" id="ARBA00007447"/>
    </source>
</evidence>
<proteinExistence type="inferred from homology"/>
<feature type="domain" description="Peptidase A1" evidence="3">
    <location>
        <begin position="74"/>
        <end position="421"/>
    </location>
</feature>
<dbReference type="Gene3D" id="2.40.70.10">
    <property type="entry name" value="Acid Proteases"/>
    <property type="match status" value="3"/>
</dbReference>
<dbReference type="CDD" id="cd05471">
    <property type="entry name" value="pepsin_like"/>
    <property type="match status" value="1"/>
</dbReference>
<protein>
    <recommendedName>
        <fullName evidence="3">Peptidase A1 domain-containing protein</fullName>
    </recommendedName>
</protein>
<feature type="signal peptide" evidence="2">
    <location>
        <begin position="1"/>
        <end position="17"/>
    </location>
</feature>
<evidence type="ECO:0000256" key="2">
    <source>
        <dbReference type="SAM" id="SignalP"/>
    </source>
</evidence>
<comment type="similarity">
    <text evidence="1">Belongs to the peptidase A1 family.</text>
</comment>